<sequence length="297" mass="33006">MGQQEEEEGILMVPMQIQPGSSLWPPHAPSPLRVSMRDRDSIFSTAPVDDLQQQPDSPTSCTLPNGYSPVMIRTSSLDDYGLLPPSPPRLPTNQEEEAHYNNSQIASCYTSRRATDASSSFQSSQDVEPFNCDDDDLEYGDMYPPCYIADPCMVVRQAISFAETSLKCHNDDPSNQVKYQLIEATCSNYLVHGTGCYGHVNFTARAKGDEEGSSSQQELFFAELNLRGSDFTTLTCFRSLKEKDDQVGGRLGLQREEGDGIDDLDHCYACSDELKHPRDGASYHAGHSTGRRCYEFP</sequence>
<feature type="compositionally biased region" description="Polar residues" evidence="1">
    <location>
        <begin position="51"/>
        <end position="65"/>
    </location>
</feature>
<dbReference type="EMBL" id="CM000769">
    <property type="protein sequence ID" value="KXG20342.1"/>
    <property type="molecule type" value="Genomic_DNA"/>
</dbReference>
<evidence type="ECO:0000256" key="1">
    <source>
        <dbReference type="SAM" id="MobiDB-lite"/>
    </source>
</evidence>
<name>A0A194YK64_SORBI</name>
<organism evidence="3 4">
    <name type="scientific">Sorghum bicolor</name>
    <name type="common">Sorghum</name>
    <name type="synonym">Sorghum vulgare</name>
    <dbReference type="NCBI Taxonomy" id="4558"/>
    <lineage>
        <taxon>Eukaryota</taxon>
        <taxon>Viridiplantae</taxon>
        <taxon>Streptophyta</taxon>
        <taxon>Embryophyta</taxon>
        <taxon>Tracheophyta</taxon>
        <taxon>Spermatophyta</taxon>
        <taxon>Magnoliopsida</taxon>
        <taxon>Liliopsida</taxon>
        <taxon>Poales</taxon>
        <taxon>Poaceae</taxon>
        <taxon>PACMAD clade</taxon>
        <taxon>Panicoideae</taxon>
        <taxon>Andropogonodae</taxon>
        <taxon>Andropogoneae</taxon>
        <taxon>Sorghinae</taxon>
        <taxon>Sorghum</taxon>
    </lineage>
</organism>
<protein>
    <recommendedName>
        <fullName evidence="2">DUF3615 domain-containing protein</fullName>
    </recommendedName>
</protein>
<reference evidence="4" key="2">
    <citation type="journal article" date="2018" name="Plant J.">
        <title>The Sorghum bicolor reference genome: improved assembly, gene annotations, a transcriptome atlas, and signatures of genome organization.</title>
        <authorList>
            <person name="McCormick R.F."/>
            <person name="Truong S.K."/>
            <person name="Sreedasyam A."/>
            <person name="Jenkins J."/>
            <person name="Shu S."/>
            <person name="Sims D."/>
            <person name="Kennedy M."/>
            <person name="Amirebrahimi M."/>
            <person name="Weers B.D."/>
            <person name="McKinley B."/>
            <person name="Mattison A."/>
            <person name="Morishige D.T."/>
            <person name="Grimwood J."/>
            <person name="Schmutz J."/>
            <person name="Mullet J.E."/>
        </authorList>
    </citation>
    <scope>NUCLEOTIDE SEQUENCE [LARGE SCALE GENOMIC DNA]</scope>
    <source>
        <strain evidence="4">cv. BTx623</strain>
    </source>
</reference>
<evidence type="ECO:0000313" key="3">
    <source>
        <dbReference type="EMBL" id="KXG20342.1"/>
    </source>
</evidence>
<reference evidence="3 4" key="1">
    <citation type="journal article" date="2009" name="Nature">
        <title>The Sorghum bicolor genome and the diversification of grasses.</title>
        <authorList>
            <person name="Paterson A.H."/>
            <person name="Bowers J.E."/>
            <person name="Bruggmann R."/>
            <person name="Dubchak I."/>
            <person name="Grimwood J."/>
            <person name="Gundlach H."/>
            <person name="Haberer G."/>
            <person name="Hellsten U."/>
            <person name="Mitros T."/>
            <person name="Poliakov A."/>
            <person name="Schmutz J."/>
            <person name="Spannagl M."/>
            <person name="Tang H."/>
            <person name="Wang X."/>
            <person name="Wicker T."/>
            <person name="Bharti A.K."/>
            <person name="Chapman J."/>
            <person name="Feltus F.A."/>
            <person name="Gowik U."/>
            <person name="Grigoriev I.V."/>
            <person name="Lyons E."/>
            <person name="Maher C.A."/>
            <person name="Martis M."/>
            <person name="Narechania A."/>
            <person name="Otillar R.P."/>
            <person name="Penning B.W."/>
            <person name="Salamov A.A."/>
            <person name="Wang Y."/>
            <person name="Zhang L."/>
            <person name="Carpita N.C."/>
            <person name="Freeling M."/>
            <person name="Gingle A.R."/>
            <person name="Hash C.T."/>
            <person name="Keller B."/>
            <person name="Klein P."/>
            <person name="Kresovich S."/>
            <person name="McCann M.C."/>
            <person name="Ming R."/>
            <person name="Peterson D.G."/>
            <person name="Mehboob-ur-Rahman"/>
            <person name="Ware D."/>
            <person name="Westhoff P."/>
            <person name="Mayer K.F."/>
            <person name="Messing J."/>
            <person name="Rokhsar D.S."/>
        </authorList>
    </citation>
    <scope>NUCLEOTIDE SEQUENCE [LARGE SCALE GENOMIC DNA]</scope>
    <source>
        <strain evidence="4">cv. BTx623</strain>
    </source>
</reference>
<dbReference type="InterPro" id="IPR022059">
    <property type="entry name" value="DUF3615"/>
</dbReference>
<dbReference type="Pfam" id="PF12274">
    <property type="entry name" value="DUF3615"/>
    <property type="match status" value="1"/>
</dbReference>
<dbReference type="PANTHER" id="PTHR34710">
    <property type="entry name" value="OS03G0834100 PROTEIN"/>
    <property type="match status" value="1"/>
</dbReference>
<proteinExistence type="predicted"/>
<dbReference type="AlphaFoldDB" id="A0A194YK64"/>
<evidence type="ECO:0000259" key="2">
    <source>
        <dbReference type="Pfam" id="PF12274"/>
    </source>
</evidence>
<dbReference type="Proteomes" id="UP000000768">
    <property type="component" value="Chromosome 10"/>
</dbReference>
<evidence type="ECO:0000313" key="4">
    <source>
        <dbReference type="Proteomes" id="UP000000768"/>
    </source>
</evidence>
<dbReference type="PANTHER" id="PTHR34710:SF22">
    <property type="match status" value="1"/>
</dbReference>
<accession>A0A194YK64</accession>
<dbReference type="Gramene" id="KXG20342">
    <property type="protein sequence ID" value="KXG20342"/>
    <property type="gene ID" value="SORBI_3010G188700"/>
</dbReference>
<gene>
    <name evidence="3" type="ORF">SORBI_3010G188700</name>
</gene>
<dbReference type="FunCoup" id="A0A194YK64">
    <property type="interactions" value="116"/>
</dbReference>
<feature type="region of interest" description="Disordered" evidence="1">
    <location>
        <begin position="18"/>
        <end position="67"/>
    </location>
</feature>
<dbReference type="OMA" id="DYWARNP"/>
<keyword evidence="4" id="KW-1185">Reference proteome</keyword>
<feature type="domain" description="DUF3615" evidence="2">
    <location>
        <begin position="172"/>
        <end position="277"/>
    </location>
</feature>
<dbReference type="InParanoid" id="A0A194YK64"/>